<organism evidence="2 3">
    <name type="scientific">Cohnella lubricantis</name>
    <dbReference type="NCBI Taxonomy" id="2163172"/>
    <lineage>
        <taxon>Bacteria</taxon>
        <taxon>Bacillati</taxon>
        <taxon>Bacillota</taxon>
        <taxon>Bacilli</taxon>
        <taxon>Bacillales</taxon>
        <taxon>Paenibacillaceae</taxon>
        <taxon>Cohnella</taxon>
    </lineage>
</organism>
<dbReference type="Proteomes" id="UP000574133">
    <property type="component" value="Unassembled WGS sequence"/>
</dbReference>
<proteinExistence type="predicted"/>
<protein>
    <submittedName>
        <fullName evidence="2">Uncharacterized protein</fullName>
    </submittedName>
</protein>
<reference evidence="2 3" key="1">
    <citation type="submission" date="2020-08" db="EMBL/GenBank/DDBJ databases">
        <title>Cohnella phylogeny.</title>
        <authorList>
            <person name="Dunlap C."/>
        </authorList>
    </citation>
    <scope>NUCLEOTIDE SEQUENCE [LARGE SCALE GENOMIC DNA]</scope>
    <source>
        <strain evidence="2 3">DSM 103658</strain>
    </source>
</reference>
<gene>
    <name evidence="2" type="ORF">H4Q31_20875</name>
</gene>
<accession>A0A841TMJ9</accession>
<dbReference type="AlphaFoldDB" id="A0A841TMJ9"/>
<evidence type="ECO:0000313" key="2">
    <source>
        <dbReference type="EMBL" id="MBB6679741.1"/>
    </source>
</evidence>
<keyword evidence="3" id="KW-1185">Reference proteome</keyword>
<evidence type="ECO:0000256" key="1">
    <source>
        <dbReference type="SAM" id="MobiDB-lite"/>
    </source>
</evidence>
<feature type="region of interest" description="Disordered" evidence="1">
    <location>
        <begin position="20"/>
        <end position="57"/>
    </location>
</feature>
<feature type="compositionally biased region" description="Basic and acidic residues" evidence="1">
    <location>
        <begin position="20"/>
        <end position="33"/>
    </location>
</feature>
<comment type="caution">
    <text evidence="2">The sequence shown here is derived from an EMBL/GenBank/DDBJ whole genome shotgun (WGS) entry which is preliminary data.</text>
</comment>
<dbReference type="RefSeq" id="WP_185180998.1">
    <property type="nucleotide sequence ID" value="NZ_CBCSEP010000001.1"/>
</dbReference>
<name>A0A841TMJ9_9BACL</name>
<evidence type="ECO:0000313" key="3">
    <source>
        <dbReference type="Proteomes" id="UP000574133"/>
    </source>
</evidence>
<sequence>MIRENGTRFSQTFVDNVDKTVEKSENSTSDLKKACPPGPNDKGCSFSIGEPQRASCV</sequence>
<dbReference type="EMBL" id="JACJVN010000106">
    <property type="protein sequence ID" value="MBB6679741.1"/>
    <property type="molecule type" value="Genomic_DNA"/>
</dbReference>